<dbReference type="VEuPathDB" id="FungiDB:ASPVEDRAFT_85324"/>
<name>A0A1L9PQX5_ASPVE</name>
<dbReference type="EMBL" id="KV878131">
    <property type="protein sequence ID" value="OJJ03901.1"/>
    <property type="molecule type" value="Genomic_DNA"/>
</dbReference>
<sequence>MHSIVLDDSLVLNGDEYHALGHYQDRFIADRLLKTPGWSTFACIFQSVWHIPMAMHFIIAVSSLDLNRRSPRPAINMGVSRTHFRKGSEMLIQLMDRDAEPDHFSTLSAWLFLYLWLSCRDIPDKMAVDRLSMAVRNYIQRYRLDSLSAGTITSHEKSPASSSWHDPLVSVSSEAGLIGRLTLFLASEDIAMAFEGCGGHLARHVFGNADLYWQIFSQQRFILERHWGESYPEYEGMHDLETTAAMELGSKVGLLFHKVNELSQMVSEEAEPLVLDIETGILEIEREYSSILHIARSRSSATPISCLLRTADAAVSSFYFVKLYYFRSTVSGCPTATPPPQHITSAMADLMNIAHRAFVEQEARGQETFQLPLFMVGIETQDLIHVDWIIPKISRLRFRTALSRIRDIQDQTGCRLSITRIRDILCHAAHPIPA</sequence>
<evidence type="ECO:0008006" key="3">
    <source>
        <dbReference type="Google" id="ProtNLM"/>
    </source>
</evidence>
<dbReference type="GeneID" id="63733191"/>
<dbReference type="AlphaFoldDB" id="A0A1L9PQX5"/>
<evidence type="ECO:0000313" key="2">
    <source>
        <dbReference type="Proteomes" id="UP000184073"/>
    </source>
</evidence>
<protein>
    <recommendedName>
        <fullName evidence="3">Transcription factor domain-containing protein</fullName>
    </recommendedName>
</protein>
<accession>A0A1L9PQX5</accession>
<dbReference type="Proteomes" id="UP000184073">
    <property type="component" value="Unassembled WGS sequence"/>
</dbReference>
<dbReference type="OrthoDB" id="4356994at2759"/>
<evidence type="ECO:0000313" key="1">
    <source>
        <dbReference type="EMBL" id="OJJ03901.1"/>
    </source>
</evidence>
<organism evidence="1 2">
    <name type="scientific">Aspergillus versicolor CBS 583.65</name>
    <dbReference type="NCBI Taxonomy" id="1036611"/>
    <lineage>
        <taxon>Eukaryota</taxon>
        <taxon>Fungi</taxon>
        <taxon>Dikarya</taxon>
        <taxon>Ascomycota</taxon>
        <taxon>Pezizomycotina</taxon>
        <taxon>Eurotiomycetes</taxon>
        <taxon>Eurotiomycetidae</taxon>
        <taxon>Eurotiales</taxon>
        <taxon>Aspergillaceae</taxon>
        <taxon>Aspergillus</taxon>
        <taxon>Aspergillus subgen. Nidulantes</taxon>
    </lineage>
</organism>
<proteinExistence type="predicted"/>
<dbReference type="RefSeq" id="XP_040669663.1">
    <property type="nucleotide sequence ID" value="XM_040817680.1"/>
</dbReference>
<keyword evidence="2" id="KW-1185">Reference proteome</keyword>
<reference evidence="2" key="1">
    <citation type="journal article" date="2017" name="Genome Biol.">
        <title>Comparative genomics reveals high biological diversity and specific adaptations in the industrially and medically important fungal genus Aspergillus.</title>
        <authorList>
            <person name="de Vries R.P."/>
            <person name="Riley R."/>
            <person name="Wiebenga A."/>
            <person name="Aguilar-Osorio G."/>
            <person name="Amillis S."/>
            <person name="Uchima C.A."/>
            <person name="Anderluh G."/>
            <person name="Asadollahi M."/>
            <person name="Askin M."/>
            <person name="Barry K."/>
            <person name="Battaglia E."/>
            <person name="Bayram O."/>
            <person name="Benocci T."/>
            <person name="Braus-Stromeyer S.A."/>
            <person name="Caldana C."/>
            <person name="Canovas D."/>
            <person name="Cerqueira G.C."/>
            <person name="Chen F."/>
            <person name="Chen W."/>
            <person name="Choi C."/>
            <person name="Clum A."/>
            <person name="Dos Santos R.A."/>
            <person name="Damasio A.R."/>
            <person name="Diallinas G."/>
            <person name="Emri T."/>
            <person name="Fekete E."/>
            <person name="Flipphi M."/>
            <person name="Freyberg S."/>
            <person name="Gallo A."/>
            <person name="Gournas C."/>
            <person name="Habgood R."/>
            <person name="Hainaut M."/>
            <person name="Harispe M.L."/>
            <person name="Henrissat B."/>
            <person name="Hilden K.S."/>
            <person name="Hope R."/>
            <person name="Hossain A."/>
            <person name="Karabika E."/>
            <person name="Karaffa L."/>
            <person name="Karanyi Z."/>
            <person name="Krasevec N."/>
            <person name="Kuo A."/>
            <person name="Kusch H."/>
            <person name="LaButti K."/>
            <person name="Lagendijk E.L."/>
            <person name="Lapidus A."/>
            <person name="Levasseur A."/>
            <person name="Lindquist E."/>
            <person name="Lipzen A."/>
            <person name="Logrieco A.F."/>
            <person name="MacCabe A."/>
            <person name="Maekelae M.R."/>
            <person name="Malavazi I."/>
            <person name="Melin P."/>
            <person name="Meyer V."/>
            <person name="Mielnichuk N."/>
            <person name="Miskei M."/>
            <person name="Molnar A.P."/>
            <person name="Mule G."/>
            <person name="Ngan C.Y."/>
            <person name="Orejas M."/>
            <person name="Orosz E."/>
            <person name="Ouedraogo J.P."/>
            <person name="Overkamp K.M."/>
            <person name="Park H.-S."/>
            <person name="Perrone G."/>
            <person name="Piumi F."/>
            <person name="Punt P.J."/>
            <person name="Ram A.F."/>
            <person name="Ramon A."/>
            <person name="Rauscher S."/>
            <person name="Record E."/>
            <person name="Riano-Pachon D.M."/>
            <person name="Robert V."/>
            <person name="Roehrig J."/>
            <person name="Ruller R."/>
            <person name="Salamov A."/>
            <person name="Salih N.S."/>
            <person name="Samson R.A."/>
            <person name="Sandor E."/>
            <person name="Sanguinetti M."/>
            <person name="Schuetze T."/>
            <person name="Sepcic K."/>
            <person name="Shelest E."/>
            <person name="Sherlock G."/>
            <person name="Sophianopoulou V."/>
            <person name="Squina F.M."/>
            <person name="Sun H."/>
            <person name="Susca A."/>
            <person name="Todd R.B."/>
            <person name="Tsang A."/>
            <person name="Unkles S.E."/>
            <person name="van de Wiele N."/>
            <person name="van Rossen-Uffink D."/>
            <person name="Oliveira J.V."/>
            <person name="Vesth T.C."/>
            <person name="Visser J."/>
            <person name="Yu J.-H."/>
            <person name="Zhou M."/>
            <person name="Andersen M.R."/>
            <person name="Archer D.B."/>
            <person name="Baker S.E."/>
            <person name="Benoit I."/>
            <person name="Brakhage A.A."/>
            <person name="Braus G.H."/>
            <person name="Fischer R."/>
            <person name="Frisvad J.C."/>
            <person name="Goldman G.H."/>
            <person name="Houbraken J."/>
            <person name="Oakley B."/>
            <person name="Pocsi I."/>
            <person name="Scazzocchio C."/>
            <person name="Seiboth B."/>
            <person name="vanKuyk P.A."/>
            <person name="Wortman J."/>
            <person name="Dyer P.S."/>
            <person name="Grigoriev I.V."/>
        </authorList>
    </citation>
    <scope>NUCLEOTIDE SEQUENCE [LARGE SCALE GENOMIC DNA]</scope>
    <source>
        <strain evidence="2">CBS 583.65</strain>
    </source>
</reference>
<gene>
    <name evidence="1" type="ORF">ASPVEDRAFT_85324</name>
</gene>